<dbReference type="InterPro" id="IPR036282">
    <property type="entry name" value="Glutathione-S-Trfase_C_sf"/>
</dbReference>
<dbReference type="CDD" id="cd03046">
    <property type="entry name" value="GST_N_GTT1_like"/>
    <property type="match status" value="1"/>
</dbReference>
<dbReference type="PANTHER" id="PTHR44051">
    <property type="entry name" value="GLUTATHIONE S-TRANSFERASE-RELATED"/>
    <property type="match status" value="1"/>
</dbReference>
<dbReference type="SUPFAM" id="SSF52833">
    <property type="entry name" value="Thioredoxin-like"/>
    <property type="match status" value="1"/>
</dbReference>
<evidence type="ECO:0000313" key="2">
    <source>
        <dbReference type="EMBL" id="SUC17508.1"/>
    </source>
</evidence>
<reference evidence="2 3" key="1">
    <citation type="submission" date="2018-06" db="EMBL/GenBank/DDBJ databases">
        <authorList>
            <consortium name="Pathogen Informatics"/>
            <person name="Doyle S."/>
        </authorList>
    </citation>
    <scope>NUCLEOTIDE SEQUENCE [LARGE SCALE GENOMIC DNA]</scope>
    <source>
        <strain evidence="2 3">NCTC10376</strain>
    </source>
</reference>
<dbReference type="InterPro" id="IPR036249">
    <property type="entry name" value="Thioredoxin-like_sf"/>
</dbReference>
<dbReference type="Gene3D" id="1.20.1050.10">
    <property type="match status" value="1"/>
</dbReference>
<evidence type="ECO:0000313" key="3">
    <source>
        <dbReference type="Proteomes" id="UP000254331"/>
    </source>
</evidence>
<sequence>MSKLILYTNTMSRGNTVELFLKILNVPYQRVELEYGESMRTPEYLAINPMAKVPALVDGENVVTETAAICAYLADKFIEKGFAPTLNSPERATYYRWFFFTAGPIESAFTVKELGIVLNEEKQKSSGFGSFERVFQCLETGLANANPYICGKNLTAVDVYVGYFLIFLCKYALIKPTPLINQYIDNLALNNEIKQLLESLGLR</sequence>
<dbReference type="EMBL" id="UGTW01000001">
    <property type="protein sequence ID" value="SUC17508.1"/>
    <property type="molecule type" value="Genomic_DNA"/>
</dbReference>
<dbReference type="Pfam" id="PF02798">
    <property type="entry name" value="GST_N"/>
    <property type="match status" value="1"/>
</dbReference>
<gene>
    <name evidence="2" type="primary">gstA</name>
    <name evidence="2" type="ORF">NCTC10376_03454</name>
</gene>
<dbReference type="GeneID" id="93394025"/>
<dbReference type="SUPFAM" id="SSF47616">
    <property type="entry name" value="GST C-terminal domain-like"/>
    <property type="match status" value="1"/>
</dbReference>
<dbReference type="SFLD" id="SFLDS00019">
    <property type="entry name" value="Glutathione_Transferase_(cytos"/>
    <property type="match status" value="1"/>
</dbReference>
<evidence type="ECO:0000259" key="1">
    <source>
        <dbReference type="PROSITE" id="PS50404"/>
    </source>
</evidence>
<dbReference type="InterPro" id="IPR004045">
    <property type="entry name" value="Glutathione_S-Trfase_N"/>
</dbReference>
<keyword evidence="2" id="KW-0808">Transferase</keyword>
<dbReference type="EC" id="2.5.1.18" evidence="2"/>
<dbReference type="AlphaFoldDB" id="A0A379FDF6"/>
<dbReference type="PANTHER" id="PTHR44051:SF8">
    <property type="entry name" value="GLUTATHIONE S-TRANSFERASE GSTA"/>
    <property type="match status" value="1"/>
</dbReference>
<dbReference type="SFLD" id="SFLDG00358">
    <property type="entry name" value="Main_(cytGST)"/>
    <property type="match status" value="1"/>
</dbReference>
<organism evidence="2 3">
    <name type="scientific">Proteus vulgaris</name>
    <dbReference type="NCBI Taxonomy" id="585"/>
    <lineage>
        <taxon>Bacteria</taxon>
        <taxon>Pseudomonadati</taxon>
        <taxon>Pseudomonadota</taxon>
        <taxon>Gammaproteobacteria</taxon>
        <taxon>Enterobacterales</taxon>
        <taxon>Morganellaceae</taxon>
        <taxon>Proteus</taxon>
    </lineage>
</organism>
<dbReference type="InterPro" id="IPR040079">
    <property type="entry name" value="Glutathione_S-Trfase"/>
</dbReference>
<dbReference type="GO" id="GO:0004364">
    <property type="term" value="F:glutathione transferase activity"/>
    <property type="evidence" value="ECO:0007669"/>
    <property type="project" value="UniProtKB-EC"/>
</dbReference>
<feature type="domain" description="GST N-terminal" evidence="1">
    <location>
        <begin position="1"/>
        <end position="81"/>
    </location>
</feature>
<dbReference type="PROSITE" id="PS50404">
    <property type="entry name" value="GST_NTER"/>
    <property type="match status" value="1"/>
</dbReference>
<protein>
    <submittedName>
        <fullName evidence="2">Glutathione-S transferase</fullName>
        <ecNumber evidence="2">2.5.1.18</ecNumber>
    </submittedName>
</protein>
<accession>A0A379FDF6</accession>
<dbReference type="RefSeq" id="WP_103004671.1">
    <property type="nucleotide sequence ID" value="NZ_CABMNT010000001.1"/>
</dbReference>
<name>A0A379FDF6_PROVU</name>
<proteinExistence type="predicted"/>
<dbReference type="Gene3D" id="3.40.30.10">
    <property type="entry name" value="Glutaredoxin"/>
    <property type="match status" value="1"/>
</dbReference>
<dbReference type="Proteomes" id="UP000254331">
    <property type="component" value="Unassembled WGS sequence"/>
</dbReference>